<reference evidence="2" key="1">
    <citation type="submission" date="2020-07" db="EMBL/GenBank/DDBJ databases">
        <title>Complete genome sequence of Streptomyces phage Sentinel.</title>
        <authorList>
            <person name="Talcott A.F."/>
            <person name="Ramsey J."/>
            <person name="Moreland R."/>
            <person name="Hernandez I."/>
            <person name="Clark J.D."/>
            <person name="Liu M."/>
            <person name="Burrowes B."/>
        </authorList>
    </citation>
    <scope>NUCLEOTIDE SEQUENCE</scope>
</reference>
<evidence type="ECO:0000313" key="2">
    <source>
        <dbReference type="EMBL" id="QPB09910.1"/>
    </source>
</evidence>
<dbReference type="Proteomes" id="UP000663080">
    <property type="component" value="Segment"/>
</dbReference>
<evidence type="ECO:0000313" key="3">
    <source>
        <dbReference type="Proteomes" id="UP000663080"/>
    </source>
</evidence>
<evidence type="ECO:0000256" key="1">
    <source>
        <dbReference type="SAM" id="MobiDB-lite"/>
    </source>
</evidence>
<accession>A0A873WEP8</accession>
<sequence>MRFAWPSAVRRYPTSRFARTRIVVGAHFPLGLAVPTLPKFGRLCKLRCLVCLAASRGGDRQNVVTLARLSQTRRSEAVCEGLRRAEGRSELCWRARFGPVSEGRETASDLLFWPFSGPFCTTCCSDRDAGRARVAHARTGWGVTPWRPACRPPRLSGQDRATVSGSIRGCAPACRRGPDGRGRRSVPHQGGHRRTDAAGRAGSREQGACRPARHQRSGGRR</sequence>
<feature type="compositionally biased region" description="Basic residues" evidence="1">
    <location>
        <begin position="211"/>
        <end position="221"/>
    </location>
</feature>
<feature type="compositionally biased region" description="Basic residues" evidence="1">
    <location>
        <begin position="183"/>
        <end position="192"/>
    </location>
</feature>
<dbReference type="EMBL" id="MT701597">
    <property type="protein sequence ID" value="QPB09910.1"/>
    <property type="molecule type" value="Genomic_DNA"/>
</dbReference>
<protein>
    <submittedName>
        <fullName evidence="2">Uncharacterized protein</fullName>
    </submittedName>
</protein>
<organism evidence="2 3">
    <name type="scientific">Streptomyces phage Sentinel</name>
    <dbReference type="NCBI Taxonomy" id="2767584"/>
    <lineage>
        <taxon>Viruses</taxon>
        <taxon>Duplodnaviria</taxon>
        <taxon>Heunggongvirae</taxon>
        <taxon>Uroviricota</taxon>
        <taxon>Caudoviricetes</taxon>
        <taxon>Arquatrovirinae</taxon>
        <taxon>Sentinelvirus</taxon>
        <taxon>Sentinelvirus sentinel</taxon>
    </lineage>
</organism>
<proteinExistence type="predicted"/>
<keyword evidence="3" id="KW-1185">Reference proteome</keyword>
<gene>
    <name evidence="2" type="ORF">CPT_Sentinel_076</name>
</gene>
<name>A0A873WEP8_9CAUD</name>
<feature type="region of interest" description="Disordered" evidence="1">
    <location>
        <begin position="172"/>
        <end position="221"/>
    </location>
</feature>